<dbReference type="SUPFAM" id="SSF56219">
    <property type="entry name" value="DNase I-like"/>
    <property type="match status" value="1"/>
</dbReference>
<name>A0A834B843_9CHIR</name>
<dbReference type="Proteomes" id="UP000664940">
    <property type="component" value="Unassembled WGS sequence"/>
</dbReference>
<proteinExistence type="predicted"/>
<gene>
    <name evidence="1" type="ORF">HJG60_009702</name>
</gene>
<evidence type="ECO:0008006" key="3">
    <source>
        <dbReference type="Google" id="ProtNLM"/>
    </source>
</evidence>
<protein>
    <recommendedName>
        <fullName evidence="3">Craniofacial development protein 2-like</fullName>
    </recommendedName>
</protein>
<dbReference type="EMBL" id="JABVXQ010000002">
    <property type="protein sequence ID" value="KAF6125177.1"/>
    <property type="molecule type" value="Genomic_DNA"/>
</dbReference>
<reference evidence="1 2" key="1">
    <citation type="journal article" date="2020" name="Nature">
        <title>Six reference-quality genomes reveal evolution of bat adaptations.</title>
        <authorList>
            <person name="Jebb D."/>
            <person name="Huang Z."/>
            <person name="Pippel M."/>
            <person name="Hughes G.M."/>
            <person name="Lavrichenko K."/>
            <person name="Devanna P."/>
            <person name="Winkler S."/>
            <person name="Jermiin L.S."/>
            <person name="Skirmuntt E.C."/>
            <person name="Katzourakis A."/>
            <person name="Burkitt-Gray L."/>
            <person name="Ray D.A."/>
            <person name="Sullivan K.A.M."/>
            <person name="Roscito J.G."/>
            <person name="Kirilenko B.M."/>
            <person name="Davalos L.M."/>
            <person name="Corthals A.P."/>
            <person name="Power M.L."/>
            <person name="Jones G."/>
            <person name="Ransome R.D."/>
            <person name="Dechmann D.K.N."/>
            <person name="Locatelli A.G."/>
            <person name="Puechmaille S.J."/>
            <person name="Fedrigo O."/>
            <person name="Jarvis E.D."/>
            <person name="Hiller M."/>
            <person name="Vernes S.C."/>
            <person name="Myers E.W."/>
            <person name="Teeling E.C."/>
        </authorList>
    </citation>
    <scope>NUCLEOTIDE SEQUENCE [LARGE SCALE GENOMIC DNA]</scope>
    <source>
        <strain evidence="1">Bat1K_MPI-CBG_1</strain>
    </source>
</reference>
<accession>A0A834B843</accession>
<evidence type="ECO:0000313" key="1">
    <source>
        <dbReference type="EMBL" id="KAF6125177.1"/>
    </source>
</evidence>
<comment type="caution">
    <text evidence="1">The sequence shown here is derived from an EMBL/GenBank/DDBJ whole genome shotgun (WGS) entry which is preliminary data.</text>
</comment>
<sequence>MKKGYFMQTEMKKKSWGLIPILDKINFKAKVILRGYYLMIKRSIQQENIVLVNVYTPNIEESKHIKQILREIKKQINSNTIIVGDFNTSLTSIARSSKQKISRKTAAVNDTLDQVNVLDIFRALHPKATEYTSFSSAHGTFF</sequence>
<dbReference type="AlphaFoldDB" id="A0A834B843"/>
<dbReference type="InterPro" id="IPR036691">
    <property type="entry name" value="Endo/exonu/phosph_ase_sf"/>
</dbReference>
<evidence type="ECO:0000313" key="2">
    <source>
        <dbReference type="Proteomes" id="UP000664940"/>
    </source>
</evidence>
<organism evidence="1 2">
    <name type="scientific">Phyllostomus discolor</name>
    <name type="common">pale spear-nosed bat</name>
    <dbReference type="NCBI Taxonomy" id="89673"/>
    <lineage>
        <taxon>Eukaryota</taxon>
        <taxon>Metazoa</taxon>
        <taxon>Chordata</taxon>
        <taxon>Craniata</taxon>
        <taxon>Vertebrata</taxon>
        <taxon>Euteleostomi</taxon>
        <taxon>Mammalia</taxon>
        <taxon>Eutheria</taxon>
        <taxon>Laurasiatheria</taxon>
        <taxon>Chiroptera</taxon>
        <taxon>Yangochiroptera</taxon>
        <taxon>Phyllostomidae</taxon>
        <taxon>Phyllostominae</taxon>
        <taxon>Phyllostomus</taxon>
    </lineage>
</organism>
<dbReference type="Gene3D" id="3.60.10.10">
    <property type="entry name" value="Endonuclease/exonuclease/phosphatase"/>
    <property type="match status" value="1"/>
</dbReference>